<comment type="similarity">
    <text evidence="2">Belongs to the HAD-like hydrolase superfamily. CbbY/CbbZ/Gph/YieH family.</text>
</comment>
<dbReference type="AlphaFoldDB" id="A0AAW0KN05"/>
<accession>A0AAW0KN05</accession>
<dbReference type="PANTHER" id="PTHR19288">
    <property type="entry name" value="4-NITROPHENYLPHOSPHATASE-RELATED"/>
    <property type="match status" value="1"/>
</dbReference>
<evidence type="ECO:0000256" key="4">
    <source>
        <dbReference type="ARBA" id="ARBA00022801"/>
    </source>
</evidence>
<dbReference type="EC" id="3.1.3.18" evidence="3"/>
<dbReference type="InterPro" id="IPR006357">
    <property type="entry name" value="HAD-SF_hydro_IIA"/>
</dbReference>
<dbReference type="NCBIfam" id="TIGR01460">
    <property type="entry name" value="HAD-SF-IIA"/>
    <property type="match status" value="1"/>
</dbReference>
<comment type="caution">
    <text evidence="6">The sequence shown here is derived from an EMBL/GenBank/DDBJ whole genome shotgun (WGS) entry which is preliminary data.</text>
</comment>
<feature type="non-terminal residue" evidence="6">
    <location>
        <position position="1"/>
    </location>
</feature>
<dbReference type="Pfam" id="PF13242">
    <property type="entry name" value="Hydrolase_like"/>
    <property type="match status" value="1"/>
</dbReference>
<dbReference type="GO" id="GO:0005737">
    <property type="term" value="C:cytoplasm"/>
    <property type="evidence" value="ECO:0007669"/>
    <property type="project" value="TreeGrafter"/>
</dbReference>
<evidence type="ECO:0000313" key="7">
    <source>
        <dbReference type="Proteomes" id="UP000237347"/>
    </source>
</evidence>
<evidence type="ECO:0000256" key="3">
    <source>
        <dbReference type="ARBA" id="ARBA00013078"/>
    </source>
</evidence>
<feature type="transmembrane region" description="Helical" evidence="5">
    <location>
        <begin position="21"/>
        <end position="40"/>
    </location>
</feature>
<dbReference type="Proteomes" id="UP000237347">
    <property type="component" value="Unassembled WGS sequence"/>
</dbReference>
<dbReference type="InterPro" id="IPR036412">
    <property type="entry name" value="HAD-like_sf"/>
</dbReference>
<proteinExistence type="inferred from homology"/>
<organism evidence="6 7">
    <name type="scientific">Quercus suber</name>
    <name type="common">Cork oak</name>
    <dbReference type="NCBI Taxonomy" id="58331"/>
    <lineage>
        <taxon>Eukaryota</taxon>
        <taxon>Viridiplantae</taxon>
        <taxon>Streptophyta</taxon>
        <taxon>Embryophyta</taxon>
        <taxon>Tracheophyta</taxon>
        <taxon>Spermatophyta</taxon>
        <taxon>Magnoliopsida</taxon>
        <taxon>eudicotyledons</taxon>
        <taxon>Gunneridae</taxon>
        <taxon>Pentapetalae</taxon>
        <taxon>rosids</taxon>
        <taxon>fabids</taxon>
        <taxon>Fagales</taxon>
        <taxon>Fagaceae</taxon>
        <taxon>Quercus</taxon>
    </lineage>
</organism>
<feature type="transmembrane region" description="Helical" evidence="5">
    <location>
        <begin position="104"/>
        <end position="126"/>
    </location>
</feature>
<protein>
    <recommendedName>
        <fullName evidence="3">phosphoglycolate phosphatase</fullName>
        <ecNumber evidence="3">3.1.3.18</ecNumber>
    </recommendedName>
</protein>
<evidence type="ECO:0000256" key="5">
    <source>
        <dbReference type="SAM" id="Phobius"/>
    </source>
</evidence>
<sequence length="377" mass="41908">FFRSTKLQACSLSFGSNSSPYILYIFSIAVQCLHFTLPQPMNMNVAERRRDCHFQLLSSHNARDLLNSVDAFLFDCDGVIWKGDTLIDGVSQTLDMLRSKAHTLTLSLSPFFLIPKFLNFLLGLFFQGKKLVFVTNNSTKSRRQYAKKFQSLGISVSEDEIFCSSFAAAMFLKVNNFPREKKVYVIGEEGILEELQLAGFTGLGGPEDGKKTVQLKPNCLFEHDKTVGAVVVGLDQYINYYKLQYGTLCIRENPGCLFIATNQDAVGHMTDLQEWPGAGCMVAAICGSTQKEPIVVGKPSTFLMDFLQQKFQISCSKMCMVGDRLDTDILFGKNAGCKTLLVFSGVTSQSTLHDPSNGIEPDYYTNKLSDILELLGP</sequence>
<name>A0AAW0KN05_QUESU</name>
<comment type="catalytic activity">
    <reaction evidence="1">
        <text>2-phosphoglycolate + H2O = glycolate + phosphate</text>
        <dbReference type="Rhea" id="RHEA:14369"/>
        <dbReference type="ChEBI" id="CHEBI:15377"/>
        <dbReference type="ChEBI" id="CHEBI:29805"/>
        <dbReference type="ChEBI" id="CHEBI:43474"/>
        <dbReference type="ChEBI" id="CHEBI:58033"/>
        <dbReference type="EC" id="3.1.3.18"/>
    </reaction>
</comment>
<dbReference type="PANTHER" id="PTHR19288:SF75">
    <property type="entry name" value="PHOSPHOGLYCOLATE PHOSPHATASE 2"/>
    <property type="match status" value="1"/>
</dbReference>
<dbReference type="EMBL" id="PKMF04000252">
    <property type="protein sequence ID" value="KAK7840918.1"/>
    <property type="molecule type" value="Genomic_DNA"/>
</dbReference>
<reference evidence="6 7" key="1">
    <citation type="journal article" date="2018" name="Sci. Data">
        <title>The draft genome sequence of cork oak.</title>
        <authorList>
            <person name="Ramos A.M."/>
            <person name="Usie A."/>
            <person name="Barbosa P."/>
            <person name="Barros P.M."/>
            <person name="Capote T."/>
            <person name="Chaves I."/>
            <person name="Simoes F."/>
            <person name="Abreu I."/>
            <person name="Carrasquinho I."/>
            <person name="Faro C."/>
            <person name="Guimaraes J.B."/>
            <person name="Mendonca D."/>
            <person name="Nobrega F."/>
            <person name="Rodrigues L."/>
            <person name="Saibo N.J.M."/>
            <person name="Varela M.C."/>
            <person name="Egas C."/>
            <person name="Matos J."/>
            <person name="Miguel C.M."/>
            <person name="Oliveira M.M."/>
            <person name="Ricardo C.P."/>
            <person name="Goncalves S."/>
        </authorList>
    </citation>
    <scope>NUCLEOTIDE SEQUENCE [LARGE SCALE GENOMIC DNA]</scope>
    <source>
        <strain evidence="7">cv. HL8</strain>
    </source>
</reference>
<keyword evidence="4" id="KW-0378">Hydrolase</keyword>
<evidence type="ECO:0000256" key="1">
    <source>
        <dbReference type="ARBA" id="ARBA00000830"/>
    </source>
</evidence>
<evidence type="ECO:0000313" key="6">
    <source>
        <dbReference type="EMBL" id="KAK7840918.1"/>
    </source>
</evidence>
<dbReference type="NCBIfam" id="TIGR01452">
    <property type="entry name" value="PGP_euk"/>
    <property type="match status" value="1"/>
</dbReference>
<dbReference type="Gene3D" id="3.40.50.1000">
    <property type="entry name" value="HAD superfamily/HAD-like"/>
    <property type="match status" value="2"/>
</dbReference>
<keyword evidence="7" id="KW-1185">Reference proteome</keyword>
<keyword evidence="5" id="KW-1133">Transmembrane helix</keyword>
<evidence type="ECO:0000256" key="2">
    <source>
        <dbReference type="ARBA" id="ARBA00006171"/>
    </source>
</evidence>
<dbReference type="SUPFAM" id="SSF56784">
    <property type="entry name" value="HAD-like"/>
    <property type="match status" value="1"/>
</dbReference>
<dbReference type="CDD" id="cd07510">
    <property type="entry name" value="HAD_Pase_UmpH-like"/>
    <property type="match status" value="1"/>
</dbReference>
<dbReference type="Pfam" id="PF13344">
    <property type="entry name" value="Hydrolase_6"/>
    <property type="match status" value="1"/>
</dbReference>
<keyword evidence="5" id="KW-0812">Transmembrane</keyword>
<gene>
    <name evidence="6" type="primary">PGLP2_1</name>
    <name evidence="6" type="ORF">CFP56_016120</name>
</gene>
<dbReference type="FunFam" id="3.40.50.1000:FF:000039">
    <property type="entry name" value="Phosphoglycolate phosphatase"/>
    <property type="match status" value="1"/>
</dbReference>
<keyword evidence="5" id="KW-0472">Membrane</keyword>
<dbReference type="InterPro" id="IPR023214">
    <property type="entry name" value="HAD_sf"/>
</dbReference>
<dbReference type="GO" id="GO:0008967">
    <property type="term" value="F:phosphoglycolate phosphatase activity"/>
    <property type="evidence" value="ECO:0007669"/>
    <property type="project" value="UniProtKB-EC"/>
</dbReference>
<dbReference type="InterPro" id="IPR006349">
    <property type="entry name" value="PGP_euk"/>
</dbReference>